<dbReference type="Proteomes" id="UP000830115">
    <property type="component" value="Chromosome"/>
</dbReference>
<evidence type="ECO:0000313" key="2">
    <source>
        <dbReference type="EMBL" id="UQA91903.1"/>
    </source>
</evidence>
<reference evidence="2" key="1">
    <citation type="submission" date="2021-10" db="EMBL/GenBank/DDBJ databases">
        <title>Streptomyces nigrumlapis sp.nov.,an antimicrobial producing actinobacterium isolated from Black Gobi rocks.</title>
        <authorList>
            <person name="Wen Y."/>
            <person name="Zhang W."/>
            <person name="Liu X.G."/>
        </authorList>
    </citation>
    <scope>NUCLEOTIDE SEQUENCE</scope>
    <source>
        <strain evidence="2">ST13-2-2</strain>
    </source>
</reference>
<feature type="region of interest" description="Disordered" evidence="1">
    <location>
        <begin position="1"/>
        <end position="67"/>
    </location>
</feature>
<sequence>MDLGIGDEDLSRDAFGELDGAVETHPGAAAPTPGVLPPMTRTSRRHRPPRRPDMGAPHSNPRPALALAGQGLPSREEMAIQRRAEVLRGVATGMTLADAARAAGVPSGTLYSWRARNQLFRAALDAVRSMVEAETERPLPSITTARAEVFLKALREGETVEQAAARAGASPWTFYRYRERKPSFAQQMKQAQKIGMQARASRRERKRAPFRAMRYRLVRRDEYGLAGPGVDQTIASSGRDGRRR</sequence>
<dbReference type="RefSeq" id="WP_248862718.1">
    <property type="nucleotide sequence ID" value="NZ_CP086322.1"/>
</dbReference>
<name>A0ABY4M3Z2_9ACTN</name>
<dbReference type="EMBL" id="CP086322">
    <property type="protein sequence ID" value="UQA91903.1"/>
    <property type="molecule type" value="Genomic_DNA"/>
</dbReference>
<evidence type="ECO:0000256" key="1">
    <source>
        <dbReference type="SAM" id="MobiDB-lite"/>
    </source>
</evidence>
<evidence type="ECO:0008006" key="4">
    <source>
        <dbReference type="Google" id="ProtNLM"/>
    </source>
</evidence>
<organism evidence="2 3">
    <name type="scientific">Streptomyces halobius</name>
    <dbReference type="NCBI Taxonomy" id="2879846"/>
    <lineage>
        <taxon>Bacteria</taxon>
        <taxon>Bacillati</taxon>
        <taxon>Actinomycetota</taxon>
        <taxon>Actinomycetes</taxon>
        <taxon>Kitasatosporales</taxon>
        <taxon>Streptomycetaceae</taxon>
        <taxon>Streptomyces</taxon>
    </lineage>
</organism>
<evidence type="ECO:0000313" key="3">
    <source>
        <dbReference type="Proteomes" id="UP000830115"/>
    </source>
</evidence>
<dbReference type="Gene3D" id="1.10.10.60">
    <property type="entry name" value="Homeodomain-like"/>
    <property type="match status" value="1"/>
</dbReference>
<gene>
    <name evidence="2" type="ORF">K9S39_08580</name>
</gene>
<proteinExistence type="predicted"/>
<accession>A0ABY4M3Z2</accession>
<protein>
    <recommendedName>
        <fullName evidence="4">Transposase</fullName>
    </recommendedName>
</protein>
<keyword evidence="3" id="KW-1185">Reference proteome</keyword>